<keyword evidence="1" id="KW-0812">Transmembrane</keyword>
<feature type="transmembrane region" description="Helical" evidence="1">
    <location>
        <begin position="186"/>
        <end position="206"/>
    </location>
</feature>
<accession>A0ABV6BXM1</accession>
<proteinExistence type="predicted"/>
<organism evidence="2 3">
    <name type="scientific">Flavobacterium procerum</name>
    <dbReference type="NCBI Taxonomy" id="1455569"/>
    <lineage>
        <taxon>Bacteria</taxon>
        <taxon>Pseudomonadati</taxon>
        <taxon>Bacteroidota</taxon>
        <taxon>Flavobacteriia</taxon>
        <taxon>Flavobacteriales</taxon>
        <taxon>Flavobacteriaceae</taxon>
        <taxon>Flavobacterium</taxon>
    </lineage>
</organism>
<comment type="caution">
    <text evidence="2">The sequence shown here is derived from an EMBL/GenBank/DDBJ whole genome shotgun (WGS) entry which is preliminary data.</text>
</comment>
<feature type="transmembrane region" description="Helical" evidence="1">
    <location>
        <begin position="48"/>
        <end position="67"/>
    </location>
</feature>
<dbReference type="RefSeq" id="WP_379686924.1">
    <property type="nucleotide sequence ID" value="NZ_JBHLYW010000022.1"/>
</dbReference>
<feature type="transmembrane region" description="Helical" evidence="1">
    <location>
        <begin position="20"/>
        <end position="42"/>
    </location>
</feature>
<evidence type="ECO:0000313" key="2">
    <source>
        <dbReference type="EMBL" id="MFC0079346.1"/>
    </source>
</evidence>
<reference evidence="2 3" key="1">
    <citation type="submission" date="2024-09" db="EMBL/GenBank/DDBJ databases">
        <authorList>
            <person name="Sun Q."/>
            <person name="Mori K."/>
        </authorList>
    </citation>
    <scope>NUCLEOTIDE SEQUENCE [LARGE SCALE GENOMIC DNA]</scope>
    <source>
        <strain evidence="2 3">CGMCC 1.12926</strain>
    </source>
</reference>
<dbReference type="EMBL" id="JBHLYW010000022">
    <property type="protein sequence ID" value="MFC0079346.1"/>
    <property type="molecule type" value="Genomic_DNA"/>
</dbReference>
<keyword evidence="1" id="KW-0472">Membrane</keyword>
<keyword evidence="1" id="KW-1133">Transmembrane helix</keyword>
<keyword evidence="3" id="KW-1185">Reference proteome</keyword>
<gene>
    <name evidence="2" type="ORF">ACFFLS_20035</name>
</gene>
<evidence type="ECO:0000256" key="1">
    <source>
        <dbReference type="SAM" id="Phobius"/>
    </source>
</evidence>
<evidence type="ECO:0000313" key="3">
    <source>
        <dbReference type="Proteomes" id="UP001589734"/>
    </source>
</evidence>
<feature type="transmembrane region" description="Helical" evidence="1">
    <location>
        <begin position="163"/>
        <end position="180"/>
    </location>
</feature>
<protein>
    <submittedName>
        <fullName evidence="2">Uncharacterized protein</fullName>
    </submittedName>
</protein>
<feature type="transmembrane region" description="Helical" evidence="1">
    <location>
        <begin position="218"/>
        <end position="239"/>
    </location>
</feature>
<sequence length="240" mass="27372">MSEIFKIKENGFDEVRKQVIIKIVAIAILAMSFGLLISFFNTESTEEFINFLPFIMLFLVVSMFIGFRSAVKRYKSFFESYQLNFAENNISREQQNTPVLTIQFSDIQSISQNKKGDYTIKGKTSKETIYIPAQVENVQKLESKLQQIKPVVQKDQKTFDQKYAIPLMIINLVSMAVVYVSFNKILVGVCAVIVSFILIRSSIIIIKNKNIDSKTKRGVYYTGLVLLSIIVVAIMKITAF</sequence>
<name>A0ABV6BXM1_9FLAO</name>
<dbReference type="Proteomes" id="UP001589734">
    <property type="component" value="Unassembled WGS sequence"/>
</dbReference>